<evidence type="ECO:0000313" key="1">
    <source>
        <dbReference type="EMBL" id="PNG26546.1"/>
    </source>
</evidence>
<gene>
    <name evidence="1" type="ORF">CR492_07590</name>
</gene>
<dbReference type="EMBL" id="PDZR01000006">
    <property type="protein sequence ID" value="PNG26546.1"/>
    <property type="molecule type" value="Genomic_DNA"/>
</dbReference>
<dbReference type="OrthoDB" id="1346484at2"/>
<name>A0A2J7TIH6_METSI</name>
<dbReference type="Proteomes" id="UP000236286">
    <property type="component" value="Unassembled WGS sequence"/>
</dbReference>
<reference evidence="1 2" key="1">
    <citation type="submission" date="2017-10" db="EMBL/GenBank/DDBJ databases">
        <title>Genome announcement of Methylocella silvestris TVC from permafrost.</title>
        <authorList>
            <person name="Wang J."/>
            <person name="Geng K."/>
            <person name="Ul-Haque F."/>
            <person name="Crombie A.T."/>
            <person name="Street L.E."/>
            <person name="Wookey P.A."/>
            <person name="Murrell J.C."/>
            <person name="Pratscher J."/>
        </authorList>
    </citation>
    <scope>NUCLEOTIDE SEQUENCE [LARGE SCALE GENOMIC DNA]</scope>
    <source>
        <strain evidence="1 2">TVC</strain>
    </source>
</reference>
<evidence type="ECO:0000313" key="2">
    <source>
        <dbReference type="Proteomes" id="UP000236286"/>
    </source>
</evidence>
<evidence type="ECO:0008006" key="3">
    <source>
        <dbReference type="Google" id="ProtNLM"/>
    </source>
</evidence>
<comment type="caution">
    <text evidence="1">The sequence shown here is derived from an EMBL/GenBank/DDBJ whole genome shotgun (WGS) entry which is preliminary data.</text>
</comment>
<accession>A0A2J7TIH6</accession>
<organism evidence="1 2">
    <name type="scientific">Methylocella silvestris</name>
    <dbReference type="NCBI Taxonomy" id="199596"/>
    <lineage>
        <taxon>Bacteria</taxon>
        <taxon>Pseudomonadati</taxon>
        <taxon>Pseudomonadota</taxon>
        <taxon>Alphaproteobacteria</taxon>
        <taxon>Hyphomicrobiales</taxon>
        <taxon>Beijerinckiaceae</taxon>
        <taxon>Methylocella</taxon>
    </lineage>
</organism>
<proteinExistence type="predicted"/>
<sequence>MNRLDRFLAGLLWLLGVALVAVAVHLIAVFDLPRRLGNDPMSRLSVLAKPGEMSQLPLARPGAEWAPFSDPAVAQGVCLYDLTRAPVRVSGEVDADRMLTLSFRTPSGEIFYSMTDRAAQHGKIDVLLLTSEQLEALEADSEDDDEPAQELRLIAPAAKGFVLVNALAAFPSEAEESRQRVKAITCAPEAPLD</sequence>
<dbReference type="AlphaFoldDB" id="A0A2J7TIH6"/>
<dbReference type="RefSeq" id="WP_102843142.1">
    <property type="nucleotide sequence ID" value="NZ_PDZR01000006.1"/>
</dbReference>
<protein>
    <recommendedName>
        <fullName evidence="3">DUF1254 domain-containing protein</fullName>
    </recommendedName>
</protein>